<organism evidence="7 8">
    <name type="scientific">Paramuricea clavata</name>
    <name type="common">Red gorgonian</name>
    <name type="synonym">Violescent sea-whip</name>
    <dbReference type="NCBI Taxonomy" id="317549"/>
    <lineage>
        <taxon>Eukaryota</taxon>
        <taxon>Metazoa</taxon>
        <taxon>Cnidaria</taxon>
        <taxon>Anthozoa</taxon>
        <taxon>Octocorallia</taxon>
        <taxon>Malacalcyonacea</taxon>
        <taxon>Plexauridae</taxon>
        <taxon>Paramuricea</taxon>
    </lineage>
</organism>
<sequence>MEEKEHPTRTEQLTIMYTSFRIFLYNEEKGEVMGRTAESWGKIGLFFLVYYACLAAFFAAIFAIAFSTMPEIEDGPKYTSFISDKPLLLVYPENGIGSWKREDIDRSIKTKYENFLDGRYNFTPLFIVKKNCSSGHKIMVDQ</sequence>
<protein>
    <submittedName>
        <fullName evidence="7">Sodium potassium-transporting ATPase subunit beta-1-like</fullName>
    </submittedName>
</protein>
<dbReference type="Proteomes" id="UP001152795">
    <property type="component" value="Unassembled WGS sequence"/>
</dbReference>
<evidence type="ECO:0000256" key="5">
    <source>
        <dbReference type="ARBA" id="ARBA00022989"/>
    </source>
</evidence>
<dbReference type="InterPro" id="IPR038702">
    <property type="entry name" value="Na/K_ATPase_sub_beta_sf"/>
</dbReference>
<dbReference type="EMBL" id="CACRXK020022766">
    <property type="protein sequence ID" value="CAB4037130.1"/>
    <property type="molecule type" value="Genomic_DNA"/>
</dbReference>
<keyword evidence="4" id="KW-0735">Signal-anchor</keyword>
<dbReference type="Pfam" id="PF00287">
    <property type="entry name" value="Na_K-ATPase"/>
    <property type="match status" value="1"/>
</dbReference>
<keyword evidence="3" id="KW-0812">Transmembrane</keyword>
<evidence type="ECO:0000256" key="1">
    <source>
        <dbReference type="ARBA" id="ARBA00004606"/>
    </source>
</evidence>
<proteinExistence type="inferred from homology"/>
<dbReference type="AlphaFoldDB" id="A0A7D9JX31"/>
<dbReference type="GO" id="GO:0001671">
    <property type="term" value="F:ATPase activator activity"/>
    <property type="evidence" value="ECO:0007669"/>
    <property type="project" value="TreeGrafter"/>
</dbReference>
<dbReference type="GO" id="GO:0006883">
    <property type="term" value="P:intracellular sodium ion homeostasis"/>
    <property type="evidence" value="ECO:0007669"/>
    <property type="project" value="TreeGrafter"/>
</dbReference>
<reference evidence="7" key="1">
    <citation type="submission" date="2020-04" db="EMBL/GenBank/DDBJ databases">
        <authorList>
            <person name="Alioto T."/>
            <person name="Alioto T."/>
            <person name="Gomez Garrido J."/>
        </authorList>
    </citation>
    <scope>NUCLEOTIDE SEQUENCE</scope>
    <source>
        <strain evidence="7">A484AB</strain>
    </source>
</reference>
<evidence type="ECO:0000256" key="2">
    <source>
        <dbReference type="ARBA" id="ARBA00005876"/>
    </source>
</evidence>
<comment type="subcellular location">
    <subcellularLocation>
        <location evidence="1">Membrane</location>
        <topology evidence="1">Single-pass type II membrane protein</topology>
    </subcellularLocation>
</comment>
<evidence type="ECO:0000256" key="6">
    <source>
        <dbReference type="ARBA" id="ARBA00023136"/>
    </source>
</evidence>
<evidence type="ECO:0000313" key="8">
    <source>
        <dbReference type="Proteomes" id="UP001152795"/>
    </source>
</evidence>
<dbReference type="PANTHER" id="PTHR11523:SF28">
    <property type="entry name" value="NA_K-ATPASE BETA SUBUNIT ISOFORM 4-RELATED"/>
    <property type="match status" value="1"/>
</dbReference>
<dbReference type="InterPro" id="IPR000402">
    <property type="entry name" value="Na/K_ATPase_sub_beta"/>
</dbReference>
<dbReference type="PANTHER" id="PTHR11523">
    <property type="entry name" value="SODIUM/POTASSIUM-DEPENDENT ATPASE BETA SUBUNIT"/>
    <property type="match status" value="1"/>
</dbReference>
<keyword evidence="8" id="KW-1185">Reference proteome</keyword>
<dbReference type="GO" id="GO:0005890">
    <property type="term" value="C:sodium:potassium-exchanging ATPase complex"/>
    <property type="evidence" value="ECO:0007669"/>
    <property type="project" value="InterPro"/>
</dbReference>
<gene>
    <name evidence="7" type="ORF">PACLA_8A003902</name>
</gene>
<comment type="caution">
    <text evidence="7">The sequence shown here is derived from an EMBL/GenBank/DDBJ whole genome shotgun (WGS) entry which is preliminary data.</text>
</comment>
<keyword evidence="6" id="KW-0472">Membrane</keyword>
<dbReference type="OrthoDB" id="5912413at2759"/>
<evidence type="ECO:0000256" key="4">
    <source>
        <dbReference type="ARBA" id="ARBA00022968"/>
    </source>
</evidence>
<dbReference type="PROSITE" id="PS00390">
    <property type="entry name" value="ATPASE_NA_K_BETA_1"/>
    <property type="match status" value="1"/>
</dbReference>
<dbReference type="GO" id="GO:0036376">
    <property type="term" value="P:sodium ion export across plasma membrane"/>
    <property type="evidence" value="ECO:0007669"/>
    <property type="project" value="TreeGrafter"/>
</dbReference>
<accession>A0A7D9JX31</accession>
<dbReference type="GO" id="GO:1990573">
    <property type="term" value="P:potassium ion import across plasma membrane"/>
    <property type="evidence" value="ECO:0007669"/>
    <property type="project" value="TreeGrafter"/>
</dbReference>
<dbReference type="GO" id="GO:0030007">
    <property type="term" value="P:intracellular potassium ion homeostasis"/>
    <property type="evidence" value="ECO:0007669"/>
    <property type="project" value="TreeGrafter"/>
</dbReference>
<name>A0A7D9JX31_PARCT</name>
<dbReference type="Gene3D" id="2.60.40.1660">
    <property type="entry name" value="Na, k-atpase alpha subunit"/>
    <property type="match status" value="1"/>
</dbReference>
<evidence type="ECO:0000256" key="3">
    <source>
        <dbReference type="ARBA" id="ARBA00022692"/>
    </source>
</evidence>
<keyword evidence="5" id="KW-1133">Transmembrane helix</keyword>
<evidence type="ECO:0000313" key="7">
    <source>
        <dbReference type="EMBL" id="CAB4037130.1"/>
    </source>
</evidence>
<comment type="similarity">
    <text evidence="2">Belongs to the X(+)/potassium ATPases subunit beta family.</text>
</comment>